<protein>
    <submittedName>
        <fullName evidence="5">Beta-ketoacyl-ACP synthase III</fullName>
    </submittedName>
</protein>
<keyword evidence="6" id="KW-1185">Reference proteome</keyword>
<dbReference type="SUPFAM" id="SSF53901">
    <property type="entry name" value="Thiolase-like"/>
    <property type="match status" value="1"/>
</dbReference>
<evidence type="ECO:0000259" key="3">
    <source>
        <dbReference type="Pfam" id="PF08541"/>
    </source>
</evidence>
<keyword evidence="2" id="KW-0012">Acyltransferase</keyword>
<name>A0ABP6UPQ1_9FLAO</name>
<dbReference type="Gene3D" id="3.40.47.10">
    <property type="match status" value="2"/>
</dbReference>
<evidence type="ECO:0000313" key="6">
    <source>
        <dbReference type="Proteomes" id="UP001500459"/>
    </source>
</evidence>
<feature type="domain" description="Beta-ketoacyl-[acyl-carrier-protein] synthase III N-terminal" evidence="4">
    <location>
        <begin position="111"/>
        <end position="178"/>
    </location>
</feature>
<feature type="domain" description="Beta-ketoacyl-[acyl-carrier-protein] synthase III C-terminal" evidence="3">
    <location>
        <begin position="247"/>
        <end position="331"/>
    </location>
</feature>
<organism evidence="5 6">
    <name type="scientific">Aquimarina addita</name>
    <dbReference type="NCBI Taxonomy" id="870485"/>
    <lineage>
        <taxon>Bacteria</taxon>
        <taxon>Pseudomonadati</taxon>
        <taxon>Bacteroidota</taxon>
        <taxon>Flavobacteriia</taxon>
        <taxon>Flavobacteriales</taxon>
        <taxon>Flavobacteriaceae</taxon>
        <taxon>Aquimarina</taxon>
    </lineage>
</organism>
<dbReference type="InterPro" id="IPR013747">
    <property type="entry name" value="ACP_syn_III_C"/>
</dbReference>
<gene>
    <name evidence="5" type="ORF">GCM10022393_34010</name>
</gene>
<dbReference type="CDD" id="cd00830">
    <property type="entry name" value="KAS_III"/>
    <property type="match status" value="1"/>
</dbReference>
<dbReference type="Proteomes" id="UP001500459">
    <property type="component" value="Unassembled WGS sequence"/>
</dbReference>
<sequence>MITSKPIKIVSTGKYLPAIVSSIELEKKHGIPLGWSSEHSGVTTRHIATTESNGYMGARAAEQSLDHAKMILADIDMIISASGTFDYPIPNQASIIKSEMKDGYTCHIPAIDINSTCLSFITAFEYAANILNGKQYKNVLIISSEIASKGLNPDNWETLTLFGDGAAAVIVSYDETSESTYFKGGQQTYSEGVYHTIIEGGGNQNPIKEHAYHQELHSFKMNGKHLLKMAIQKIPVFIDWFFKDLDINIYSVDVIVPHQASKLGLSIFNKLYDIEDKKVKKTLASYGNCIAASIPLTLINAIESGEISRGDQCLLVGTSAGFSIGGVLLKY</sequence>
<proteinExistence type="predicted"/>
<keyword evidence="1" id="KW-0808">Transferase</keyword>
<dbReference type="PANTHER" id="PTHR34069">
    <property type="entry name" value="3-OXOACYL-[ACYL-CARRIER-PROTEIN] SYNTHASE 3"/>
    <property type="match status" value="1"/>
</dbReference>
<evidence type="ECO:0000259" key="4">
    <source>
        <dbReference type="Pfam" id="PF08545"/>
    </source>
</evidence>
<comment type="caution">
    <text evidence="5">The sequence shown here is derived from an EMBL/GenBank/DDBJ whole genome shotgun (WGS) entry which is preliminary data.</text>
</comment>
<dbReference type="Pfam" id="PF08545">
    <property type="entry name" value="ACP_syn_III"/>
    <property type="match status" value="1"/>
</dbReference>
<dbReference type="InterPro" id="IPR013751">
    <property type="entry name" value="ACP_syn_III_N"/>
</dbReference>
<evidence type="ECO:0000313" key="5">
    <source>
        <dbReference type="EMBL" id="GAA3517122.1"/>
    </source>
</evidence>
<dbReference type="InterPro" id="IPR016039">
    <property type="entry name" value="Thiolase-like"/>
</dbReference>
<accession>A0ABP6UPQ1</accession>
<evidence type="ECO:0000256" key="1">
    <source>
        <dbReference type="ARBA" id="ARBA00022679"/>
    </source>
</evidence>
<dbReference type="Pfam" id="PF08541">
    <property type="entry name" value="ACP_syn_III_C"/>
    <property type="match status" value="1"/>
</dbReference>
<dbReference type="RefSeq" id="WP_344929485.1">
    <property type="nucleotide sequence ID" value="NZ_BAABCW010000017.1"/>
</dbReference>
<dbReference type="PANTHER" id="PTHR34069:SF2">
    <property type="entry name" value="BETA-KETOACYL-[ACYL-CARRIER-PROTEIN] SYNTHASE III"/>
    <property type="match status" value="1"/>
</dbReference>
<evidence type="ECO:0000256" key="2">
    <source>
        <dbReference type="ARBA" id="ARBA00023315"/>
    </source>
</evidence>
<reference evidence="6" key="1">
    <citation type="journal article" date="2019" name="Int. J. Syst. Evol. Microbiol.">
        <title>The Global Catalogue of Microorganisms (GCM) 10K type strain sequencing project: providing services to taxonomists for standard genome sequencing and annotation.</title>
        <authorList>
            <consortium name="The Broad Institute Genomics Platform"/>
            <consortium name="The Broad Institute Genome Sequencing Center for Infectious Disease"/>
            <person name="Wu L."/>
            <person name="Ma J."/>
        </authorList>
    </citation>
    <scope>NUCLEOTIDE SEQUENCE [LARGE SCALE GENOMIC DNA]</scope>
    <source>
        <strain evidence="6">JCM 17106</strain>
    </source>
</reference>
<dbReference type="EMBL" id="BAABCW010000017">
    <property type="protein sequence ID" value="GAA3517122.1"/>
    <property type="molecule type" value="Genomic_DNA"/>
</dbReference>